<dbReference type="RefSeq" id="WP_151560238.1">
    <property type="nucleotide sequence ID" value="NZ_WBMT01000005.1"/>
</dbReference>
<dbReference type="OrthoDB" id="8117292at2"/>
<reference evidence="3 4" key="1">
    <citation type="submission" date="2019-09" db="EMBL/GenBank/DDBJ databases">
        <title>Actinomadura physcomitrii sp. nov., a novel actinomycete isolated from moss [Physcomitrium sphaericum (Ludw) Fuernr].</title>
        <authorList>
            <person name="Zhuang X."/>
            <person name="Liu C."/>
        </authorList>
    </citation>
    <scope>NUCLEOTIDE SEQUENCE [LARGE SCALE GENOMIC DNA]</scope>
    <source>
        <strain evidence="3 4">HMC1</strain>
    </source>
</reference>
<sequence>MKPTARLNGNDLVFTRTFKAPIDDVWASVTEPQRTARWFGHWEGDAGPGRTVKVRLLFEEGEPWSDMRIDVCEPPERLLVTADDEAGHWRLELLLTHQNGVTELKLIQHLTTTEGIGETGPGWEYYLDMLVSSREGTPQPNFDDYYPAQKAYFEQLT</sequence>
<evidence type="ECO:0000313" key="3">
    <source>
        <dbReference type="EMBL" id="KAB2349469.1"/>
    </source>
</evidence>
<gene>
    <name evidence="3" type="ORF">F8566_11825</name>
</gene>
<dbReference type="EMBL" id="WBMT01000005">
    <property type="protein sequence ID" value="KAB2349469.1"/>
    <property type="molecule type" value="Genomic_DNA"/>
</dbReference>
<feature type="domain" description="Activator of Hsp90 ATPase homologue 1/2-like C-terminal" evidence="2">
    <location>
        <begin position="19"/>
        <end position="131"/>
    </location>
</feature>
<dbReference type="Gene3D" id="3.30.530.20">
    <property type="match status" value="1"/>
</dbReference>
<evidence type="ECO:0000259" key="2">
    <source>
        <dbReference type="Pfam" id="PF08327"/>
    </source>
</evidence>
<dbReference type="InterPro" id="IPR023393">
    <property type="entry name" value="START-like_dom_sf"/>
</dbReference>
<dbReference type="InterPro" id="IPR013538">
    <property type="entry name" value="ASHA1/2-like_C"/>
</dbReference>
<evidence type="ECO:0000313" key="4">
    <source>
        <dbReference type="Proteomes" id="UP000468735"/>
    </source>
</evidence>
<name>A0A6H9Z4A7_9ACTN</name>
<keyword evidence="4" id="KW-1185">Reference proteome</keyword>
<dbReference type="Pfam" id="PF08327">
    <property type="entry name" value="AHSA1"/>
    <property type="match status" value="1"/>
</dbReference>
<organism evidence="3 4">
    <name type="scientific">Actinomadura rudentiformis</name>
    <dbReference type="NCBI Taxonomy" id="359158"/>
    <lineage>
        <taxon>Bacteria</taxon>
        <taxon>Bacillati</taxon>
        <taxon>Actinomycetota</taxon>
        <taxon>Actinomycetes</taxon>
        <taxon>Streptosporangiales</taxon>
        <taxon>Thermomonosporaceae</taxon>
        <taxon>Actinomadura</taxon>
    </lineage>
</organism>
<accession>A0A6H9Z4A7</accession>
<dbReference type="Proteomes" id="UP000468735">
    <property type="component" value="Unassembled WGS sequence"/>
</dbReference>
<protein>
    <submittedName>
        <fullName evidence="3">SRPBCC family protein</fullName>
    </submittedName>
</protein>
<comment type="caution">
    <text evidence="3">The sequence shown here is derived from an EMBL/GenBank/DDBJ whole genome shotgun (WGS) entry which is preliminary data.</text>
</comment>
<dbReference type="CDD" id="cd08899">
    <property type="entry name" value="SRPBCC_CalC_Aha1-like_6"/>
    <property type="match status" value="1"/>
</dbReference>
<dbReference type="AlphaFoldDB" id="A0A6H9Z4A7"/>
<evidence type="ECO:0000256" key="1">
    <source>
        <dbReference type="ARBA" id="ARBA00006817"/>
    </source>
</evidence>
<comment type="similarity">
    <text evidence="1">Belongs to the AHA1 family.</text>
</comment>
<proteinExistence type="inferred from homology"/>
<dbReference type="SUPFAM" id="SSF55961">
    <property type="entry name" value="Bet v1-like"/>
    <property type="match status" value="1"/>
</dbReference>